<proteinExistence type="predicted"/>
<dbReference type="InterPro" id="IPR029052">
    <property type="entry name" value="Metallo-depent_PP-like"/>
</dbReference>
<dbReference type="Proteomes" id="UP000016887">
    <property type="component" value="Chromosome"/>
</dbReference>
<dbReference type="InterPro" id="IPR029461">
    <property type="entry name" value="TT1561-like"/>
</dbReference>
<dbReference type="SUPFAM" id="SSF56300">
    <property type="entry name" value="Metallo-dependent phosphatases"/>
    <property type="match status" value="1"/>
</dbReference>
<keyword evidence="3" id="KW-1185">Reference proteome</keyword>
<dbReference type="GeneID" id="17110662"/>
<accession>U3TFX6</accession>
<dbReference type="PANTHER" id="PTHR12905">
    <property type="entry name" value="METALLOPHOSPHOESTERASE"/>
    <property type="match status" value="1"/>
</dbReference>
<evidence type="ECO:0000259" key="1">
    <source>
        <dbReference type="Pfam" id="PF14582"/>
    </source>
</evidence>
<dbReference type="Pfam" id="PF14582">
    <property type="entry name" value="Metallophos_3"/>
    <property type="match status" value="1"/>
</dbReference>
<protein>
    <submittedName>
        <fullName evidence="2">Predicted phosphoesterasep</fullName>
    </submittedName>
</protein>
<dbReference type="PANTHER" id="PTHR12905:SF0">
    <property type="entry name" value="CALCINEURIN-LIKE PHOSPHOESTERASE DOMAIN-CONTAINING PROTEIN"/>
    <property type="match status" value="1"/>
</dbReference>
<dbReference type="KEGG" id="acj:ACAM_1429"/>
<dbReference type="InterPro" id="IPR051693">
    <property type="entry name" value="UPF0046_metallophosphoest"/>
</dbReference>
<evidence type="ECO:0000313" key="3">
    <source>
        <dbReference type="Proteomes" id="UP000016887"/>
    </source>
</evidence>
<reference evidence="2 3" key="1">
    <citation type="journal article" date="2013" name="Appl. Environ. Microbiol.">
        <title>Variation of the Virus-Related Elements within Syntenic Genomes of the Hyperthermophilic Archaeon Aeropyrum.</title>
        <authorList>
            <person name="Daifuku T."/>
            <person name="Yoshida T."/>
            <person name="Kitamura T."/>
            <person name="Kawaichi S."/>
            <person name="Inoue T."/>
            <person name="Nomura K."/>
            <person name="Yoshida Y."/>
            <person name="Kuno S."/>
            <person name="Sako Y."/>
        </authorList>
    </citation>
    <scope>NUCLEOTIDE SEQUENCE [LARGE SCALE GENOMIC DNA]</scope>
    <source>
        <strain evidence="2 3">SY1</strain>
    </source>
</reference>
<sequence length="206" mass="22333">MDKSIILHISDIHCSLGRLRDILASLPIKPLILAATGDFECEKAAVAVLEWSKRECVTLLAVTGNLDHAGVRRVLHSSGVLIDGRLVRVGGLVFAGVGGMDPRTSREMLLRSIESSRLPIDVLLTHHPPHGILDTTFAGVRAGLHDLKTLVDMHKPRAHLFGHIHESPGIEVVGDTVFVNPGPAYEGRYALVKIFNGFVEAELHTA</sequence>
<dbReference type="eggNOG" id="arCOG01145">
    <property type="taxonomic scope" value="Archaea"/>
</dbReference>
<dbReference type="STRING" id="1198449.ACAM_1429"/>
<dbReference type="EMBL" id="AP012489">
    <property type="protein sequence ID" value="BAN90898.1"/>
    <property type="molecule type" value="Genomic_DNA"/>
</dbReference>
<evidence type="ECO:0000313" key="2">
    <source>
        <dbReference type="EMBL" id="BAN90898.1"/>
    </source>
</evidence>
<gene>
    <name evidence="2" type="ORF">ACAM_1429</name>
</gene>
<dbReference type="RefSeq" id="WP_022542166.1">
    <property type="nucleotide sequence ID" value="NC_022521.1"/>
</dbReference>
<dbReference type="AlphaFoldDB" id="U3TFX6"/>
<name>U3TFX6_9CREN</name>
<dbReference type="Gene3D" id="3.60.21.10">
    <property type="match status" value="1"/>
</dbReference>
<feature type="domain" description="Metallophosphoesterase TT1561-like" evidence="1">
    <location>
        <begin position="102"/>
        <end position="200"/>
    </location>
</feature>
<organism evidence="2 3">
    <name type="scientific">Aeropyrum camini SY1 = JCM 12091</name>
    <dbReference type="NCBI Taxonomy" id="1198449"/>
    <lineage>
        <taxon>Archaea</taxon>
        <taxon>Thermoproteota</taxon>
        <taxon>Thermoprotei</taxon>
        <taxon>Desulfurococcales</taxon>
        <taxon>Desulfurococcaceae</taxon>
        <taxon>Aeropyrum</taxon>
    </lineage>
</organism>